<name>A0A174WQE4_BACT4</name>
<proteinExistence type="predicted"/>
<dbReference type="EMBL" id="CZBI01000012">
    <property type="protein sequence ID" value="CUQ46250.1"/>
    <property type="molecule type" value="Genomic_DNA"/>
</dbReference>
<organism evidence="1 2">
    <name type="scientific">Bacteroides thetaiotaomicron</name>
    <dbReference type="NCBI Taxonomy" id="818"/>
    <lineage>
        <taxon>Bacteria</taxon>
        <taxon>Pseudomonadati</taxon>
        <taxon>Bacteroidota</taxon>
        <taxon>Bacteroidia</taxon>
        <taxon>Bacteroidales</taxon>
        <taxon>Bacteroidaceae</taxon>
        <taxon>Bacteroides</taxon>
    </lineage>
</organism>
<accession>A0A174WQE4</accession>
<protein>
    <submittedName>
        <fullName evidence="1">Uncharacterized protein</fullName>
    </submittedName>
</protein>
<dbReference type="Proteomes" id="UP000095541">
    <property type="component" value="Unassembled WGS sequence"/>
</dbReference>
<dbReference type="AlphaFoldDB" id="A0A174WQE4"/>
<evidence type="ECO:0000313" key="1">
    <source>
        <dbReference type="EMBL" id="CUQ46250.1"/>
    </source>
</evidence>
<gene>
    <name evidence="1" type="ORF">ERS852557_04741</name>
</gene>
<reference evidence="1 2" key="1">
    <citation type="submission" date="2015-09" db="EMBL/GenBank/DDBJ databases">
        <authorList>
            <consortium name="Pathogen Informatics"/>
        </authorList>
    </citation>
    <scope>NUCLEOTIDE SEQUENCE [LARGE SCALE GENOMIC DNA]</scope>
    <source>
        <strain evidence="1 2">2789STDY5834945</strain>
    </source>
</reference>
<sequence>MISVNFMSLELGRCYLIFSLETISCLGDIYI</sequence>
<evidence type="ECO:0000313" key="2">
    <source>
        <dbReference type="Proteomes" id="UP000095541"/>
    </source>
</evidence>